<dbReference type="RefSeq" id="WP_069463812.1">
    <property type="nucleotide sequence ID" value="NZ_FODD01000015.1"/>
</dbReference>
<evidence type="ECO:0000313" key="4">
    <source>
        <dbReference type="Proteomes" id="UP000181951"/>
    </source>
</evidence>
<protein>
    <submittedName>
        <fullName evidence="3">PIN domain-containing protein</fullName>
    </submittedName>
</protein>
<dbReference type="InterPro" id="IPR032557">
    <property type="entry name" value="DUF4935"/>
</dbReference>
<dbReference type="EMBL" id="FODD01000015">
    <property type="protein sequence ID" value="SEO01308.1"/>
    <property type="molecule type" value="Genomic_DNA"/>
</dbReference>
<dbReference type="Pfam" id="PF16289">
    <property type="entry name" value="PIN_12"/>
    <property type="match status" value="1"/>
</dbReference>
<evidence type="ECO:0000256" key="1">
    <source>
        <dbReference type="SAM" id="MobiDB-lite"/>
    </source>
</evidence>
<keyword evidence="4" id="KW-1185">Reference proteome</keyword>
<accession>A0A1H8L9A7</accession>
<name>A0A1H8L9A7_9ACTN</name>
<reference evidence="3 4" key="1">
    <citation type="submission" date="2016-10" db="EMBL/GenBank/DDBJ databases">
        <authorList>
            <person name="de Groot N.N."/>
        </authorList>
    </citation>
    <scope>NUCLEOTIDE SEQUENCE [LARGE SCALE GENOMIC DNA]</scope>
    <source>
        <strain evidence="3 4">CGMCC 4.2026</strain>
    </source>
</reference>
<dbReference type="AlphaFoldDB" id="A0A1H8L9A7"/>
<dbReference type="Proteomes" id="UP000181951">
    <property type="component" value="Unassembled WGS sequence"/>
</dbReference>
<dbReference type="Gene3D" id="3.40.50.1010">
    <property type="entry name" value="5'-nuclease"/>
    <property type="match status" value="1"/>
</dbReference>
<feature type="domain" description="DUF4935" evidence="2">
    <location>
        <begin position="2"/>
        <end position="168"/>
    </location>
</feature>
<evidence type="ECO:0000259" key="2">
    <source>
        <dbReference type="Pfam" id="PF16289"/>
    </source>
</evidence>
<gene>
    <name evidence="3" type="ORF">SAMN05216267_101590</name>
</gene>
<feature type="region of interest" description="Disordered" evidence="1">
    <location>
        <begin position="399"/>
        <end position="419"/>
    </location>
</feature>
<proteinExistence type="predicted"/>
<organism evidence="3 4">
    <name type="scientific">Actinacidiphila rubida</name>
    <dbReference type="NCBI Taxonomy" id="310780"/>
    <lineage>
        <taxon>Bacteria</taxon>
        <taxon>Bacillati</taxon>
        <taxon>Actinomycetota</taxon>
        <taxon>Actinomycetes</taxon>
        <taxon>Kitasatosporales</taxon>
        <taxon>Streptomycetaceae</taxon>
        <taxon>Actinacidiphila</taxon>
    </lineage>
</organism>
<sequence>MIILDTNILHSFALDSVSTDLLQTFSRARVDTVAVPWVVLEELVSHRAVPYREKHQAAVDALERLRRATPDGHTTRIPPLDIEPFLRHWRRRYQEVVDVLPTSDTALREALFREANQLPPCKAVTVTAGGDAVKTGGRDAAIWLTAVEYAREHPREKVYFVSKNWKDFGRGDAYPSPMSQDLRGLEDRFVHLTSLEELVDHFTTKAEVDEDDVRTVLSTPGGERAVSLRAWKVMGPGRKRRPGFRLQALTTPIDELDAEPDPSVTPTVDESWGWLFQPTATLDSVREQKAYRIGDHQWCIATVRWFLSGVAFNRQGLLRCGTAWETRILFSPTQRGGSPTVLRYSPPQAPTFAEWATLPPTYLPEDLDLHVAERARETAAESNLRNHLLHAVWSERAREREWSPVELEWPSPRSPEDEA</sequence>
<dbReference type="SUPFAM" id="SSF88723">
    <property type="entry name" value="PIN domain-like"/>
    <property type="match status" value="1"/>
</dbReference>
<evidence type="ECO:0000313" key="3">
    <source>
        <dbReference type="EMBL" id="SEO01308.1"/>
    </source>
</evidence>
<dbReference type="InterPro" id="IPR029060">
    <property type="entry name" value="PIN-like_dom_sf"/>
</dbReference>